<evidence type="ECO:0000313" key="2">
    <source>
        <dbReference type="Proteomes" id="UP000499080"/>
    </source>
</evidence>
<gene>
    <name evidence="1" type="ORF">AVEN_29992_1</name>
</gene>
<proteinExistence type="predicted"/>
<dbReference type="EMBL" id="BGPR01004260">
    <property type="protein sequence ID" value="GBM97702.1"/>
    <property type="molecule type" value="Genomic_DNA"/>
</dbReference>
<organism evidence="1 2">
    <name type="scientific">Araneus ventricosus</name>
    <name type="common">Orbweaver spider</name>
    <name type="synonym">Epeira ventricosa</name>
    <dbReference type="NCBI Taxonomy" id="182803"/>
    <lineage>
        <taxon>Eukaryota</taxon>
        <taxon>Metazoa</taxon>
        <taxon>Ecdysozoa</taxon>
        <taxon>Arthropoda</taxon>
        <taxon>Chelicerata</taxon>
        <taxon>Arachnida</taxon>
        <taxon>Araneae</taxon>
        <taxon>Araneomorphae</taxon>
        <taxon>Entelegynae</taxon>
        <taxon>Araneoidea</taxon>
        <taxon>Araneidae</taxon>
        <taxon>Araneus</taxon>
    </lineage>
</organism>
<accession>A0A4Y2K8U5</accession>
<dbReference type="AlphaFoldDB" id="A0A4Y2K8U5"/>
<dbReference type="Proteomes" id="UP000499080">
    <property type="component" value="Unassembled WGS sequence"/>
</dbReference>
<reference evidence="1 2" key="1">
    <citation type="journal article" date="2019" name="Sci. Rep.">
        <title>Orb-weaving spider Araneus ventricosus genome elucidates the spidroin gene catalogue.</title>
        <authorList>
            <person name="Kono N."/>
            <person name="Nakamura H."/>
            <person name="Ohtoshi R."/>
            <person name="Moran D.A.P."/>
            <person name="Shinohara A."/>
            <person name="Yoshida Y."/>
            <person name="Fujiwara M."/>
            <person name="Mori M."/>
            <person name="Tomita M."/>
            <person name="Arakawa K."/>
        </authorList>
    </citation>
    <scope>NUCLEOTIDE SEQUENCE [LARGE SCALE GENOMIC DNA]</scope>
</reference>
<sequence>MIIIECVGVFLISYRNTKKKRIAFWHMTIKLIYERASVVAVAINDGEEKMRTKDSWLDSSSGGSNYGEKKIRGILMLAEDVRQHGSGRRKSREIVTAKNCLINFKVL</sequence>
<name>A0A4Y2K8U5_ARAVE</name>
<keyword evidence="2" id="KW-1185">Reference proteome</keyword>
<protein>
    <submittedName>
        <fullName evidence="1">Uncharacterized protein</fullName>
    </submittedName>
</protein>
<comment type="caution">
    <text evidence="1">The sequence shown here is derived from an EMBL/GenBank/DDBJ whole genome shotgun (WGS) entry which is preliminary data.</text>
</comment>
<evidence type="ECO:0000313" key="1">
    <source>
        <dbReference type="EMBL" id="GBM97702.1"/>
    </source>
</evidence>